<feature type="compositionally biased region" description="Basic and acidic residues" evidence="1">
    <location>
        <begin position="14"/>
        <end position="45"/>
    </location>
</feature>
<proteinExistence type="predicted"/>
<evidence type="ECO:0000313" key="2">
    <source>
        <dbReference type="EMBL" id="GBP52330.1"/>
    </source>
</evidence>
<dbReference type="OrthoDB" id="1737200at2759"/>
<gene>
    <name evidence="2" type="ORF">EVAR_38476_1</name>
</gene>
<reference evidence="2 3" key="1">
    <citation type="journal article" date="2019" name="Commun. Biol.">
        <title>The bagworm genome reveals a unique fibroin gene that provides high tensile strength.</title>
        <authorList>
            <person name="Kono N."/>
            <person name="Nakamura H."/>
            <person name="Ohtoshi R."/>
            <person name="Tomita M."/>
            <person name="Numata K."/>
            <person name="Arakawa K."/>
        </authorList>
    </citation>
    <scope>NUCLEOTIDE SEQUENCE [LARGE SCALE GENOMIC DNA]</scope>
</reference>
<organism evidence="2 3">
    <name type="scientific">Eumeta variegata</name>
    <name type="common">Bagworm moth</name>
    <name type="synonym">Eumeta japonica</name>
    <dbReference type="NCBI Taxonomy" id="151549"/>
    <lineage>
        <taxon>Eukaryota</taxon>
        <taxon>Metazoa</taxon>
        <taxon>Ecdysozoa</taxon>
        <taxon>Arthropoda</taxon>
        <taxon>Hexapoda</taxon>
        <taxon>Insecta</taxon>
        <taxon>Pterygota</taxon>
        <taxon>Neoptera</taxon>
        <taxon>Endopterygota</taxon>
        <taxon>Lepidoptera</taxon>
        <taxon>Glossata</taxon>
        <taxon>Ditrysia</taxon>
        <taxon>Tineoidea</taxon>
        <taxon>Psychidae</taxon>
        <taxon>Oiketicinae</taxon>
        <taxon>Eumeta</taxon>
    </lineage>
</organism>
<sequence>MSILSLYPVERDDEEKCGSKKKERERGRRSKRMVERENESERRSGIEAGPEVELRTRNYSTLWGKSRTDEEAVDFTCRLCAAAVSFLLGRIGQWSRREIACSALSLARSAQAERDNESCFFMRAAGVHRFIRLSRQEEHE</sequence>
<protein>
    <submittedName>
        <fullName evidence="2">Uncharacterized protein</fullName>
    </submittedName>
</protein>
<dbReference type="AlphaFoldDB" id="A0A4C1WN97"/>
<comment type="caution">
    <text evidence="2">The sequence shown here is derived from an EMBL/GenBank/DDBJ whole genome shotgun (WGS) entry which is preliminary data.</text>
</comment>
<name>A0A4C1WN97_EUMVA</name>
<dbReference type="EMBL" id="BGZK01000600">
    <property type="protein sequence ID" value="GBP52330.1"/>
    <property type="molecule type" value="Genomic_DNA"/>
</dbReference>
<dbReference type="Proteomes" id="UP000299102">
    <property type="component" value="Unassembled WGS sequence"/>
</dbReference>
<feature type="region of interest" description="Disordered" evidence="1">
    <location>
        <begin position="1"/>
        <end position="49"/>
    </location>
</feature>
<keyword evidence="3" id="KW-1185">Reference proteome</keyword>
<evidence type="ECO:0000256" key="1">
    <source>
        <dbReference type="SAM" id="MobiDB-lite"/>
    </source>
</evidence>
<accession>A0A4C1WN97</accession>
<evidence type="ECO:0000313" key="3">
    <source>
        <dbReference type="Proteomes" id="UP000299102"/>
    </source>
</evidence>